<dbReference type="AlphaFoldDB" id="A0A193LBU0"/>
<gene>
    <name evidence="1" type="ORF">BA177_00925</name>
</gene>
<sequence>MITLDLAAIKAHLDIDAAVAAIEQGYVDYSLGRADVPPVGYLAVPDGECHIKYGHIQGGEFFVIKVATGFYGNTALGLPSSDGLMLVLSAKTGMVEAFLQDEGHLTNIRTAIGGMIAAKYLAPVEVSGIGIIGAGVQAELQLRLLRNITSCRRVTLWNRNRARAEALAESVGRDGFEVEISDTVEALVRASNLIVTTTPAQEPLIAADWVTPGTHITAVGADTPGKQELATELVAGADIVVVDSITQCTDHGEVQTAFRDGRITKEALRELGDVINKPDLRRLNDQQISIADLTGVAVQDIQIASAVFSAWRSNNG</sequence>
<accession>A0A193LBU0</accession>
<dbReference type="KEGG" id="woc:BA177_00925"/>
<dbReference type="EMBL" id="CP016268">
    <property type="protein sequence ID" value="ANO49972.1"/>
    <property type="molecule type" value="Genomic_DNA"/>
</dbReference>
<dbReference type="OrthoDB" id="9809203at2"/>
<dbReference type="GO" id="GO:0005737">
    <property type="term" value="C:cytoplasm"/>
    <property type="evidence" value="ECO:0007669"/>
    <property type="project" value="TreeGrafter"/>
</dbReference>
<dbReference type="Gene3D" id="3.40.50.720">
    <property type="entry name" value="NAD(P)-binding Rossmann-like Domain"/>
    <property type="match status" value="1"/>
</dbReference>
<evidence type="ECO:0008006" key="3">
    <source>
        <dbReference type="Google" id="ProtNLM"/>
    </source>
</evidence>
<dbReference type="Gene3D" id="3.30.1780.10">
    <property type="entry name" value="ornithine cyclodeaminase, domain 1"/>
    <property type="match status" value="1"/>
</dbReference>
<dbReference type="InterPro" id="IPR003462">
    <property type="entry name" value="ODC_Mu_crystall"/>
</dbReference>
<dbReference type="Pfam" id="PF02423">
    <property type="entry name" value="OCD_Mu_crystall"/>
    <property type="match status" value="1"/>
</dbReference>
<name>A0A193LBU0_9GAMM</name>
<dbReference type="InterPro" id="IPR023401">
    <property type="entry name" value="ODC_N"/>
</dbReference>
<protein>
    <recommendedName>
        <fullName evidence="3">Ornithine cyclodeaminase family protein</fullName>
    </recommendedName>
</protein>
<dbReference type="PANTHER" id="PTHR13812:SF19">
    <property type="entry name" value="KETIMINE REDUCTASE MU-CRYSTALLIN"/>
    <property type="match status" value="1"/>
</dbReference>
<dbReference type="SUPFAM" id="SSF51735">
    <property type="entry name" value="NAD(P)-binding Rossmann-fold domains"/>
    <property type="match status" value="1"/>
</dbReference>
<evidence type="ECO:0000313" key="1">
    <source>
        <dbReference type="EMBL" id="ANO49972.1"/>
    </source>
</evidence>
<evidence type="ECO:0000313" key="2">
    <source>
        <dbReference type="Proteomes" id="UP000092695"/>
    </source>
</evidence>
<reference evidence="1 2" key="1">
    <citation type="submission" date="2016-06" db="EMBL/GenBank/DDBJ databases">
        <title>Complete genome sequence of a deep-branching marine Gamma Proteobacterium Woeseia oceani type strain XK5.</title>
        <authorList>
            <person name="Mu D."/>
            <person name="Du Z."/>
        </authorList>
    </citation>
    <scope>NUCLEOTIDE SEQUENCE [LARGE SCALE GENOMIC DNA]</scope>
    <source>
        <strain evidence="1 2">XK5</strain>
    </source>
</reference>
<dbReference type="STRING" id="1548547.BA177_00925"/>
<organism evidence="1 2">
    <name type="scientific">Woeseia oceani</name>
    <dbReference type="NCBI Taxonomy" id="1548547"/>
    <lineage>
        <taxon>Bacteria</taxon>
        <taxon>Pseudomonadati</taxon>
        <taxon>Pseudomonadota</taxon>
        <taxon>Gammaproteobacteria</taxon>
        <taxon>Woeseiales</taxon>
        <taxon>Woeseiaceae</taxon>
        <taxon>Woeseia</taxon>
    </lineage>
</organism>
<dbReference type="PIRSF" id="PIRSF001439">
    <property type="entry name" value="CryM"/>
    <property type="match status" value="1"/>
</dbReference>
<dbReference type="Proteomes" id="UP000092695">
    <property type="component" value="Chromosome"/>
</dbReference>
<proteinExistence type="predicted"/>
<dbReference type="InterPro" id="IPR036291">
    <property type="entry name" value="NAD(P)-bd_dom_sf"/>
</dbReference>
<keyword evidence="2" id="KW-1185">Reference proteome</keyword>
<dbReference type="PANTHER" id="PTHR13812">
    <property type="entry name" value="KETIMINE REDUCTASE MU-CRYSTALLIN"/>
    <property type="match status" value="1"/>
</dbReference>
<dbReference type="RefSeq" id="WP_068611918.1">
    <property type="nucleotide sequence ID" value="NZ_CP016268.1"/>
</dbReference>